<dbReference type="PANTHER" id="PTHR44591">
    <property type="entry name" value="STRESS RESPONSE REGULATOR PROTEIN 1"/>
    <property type="match status" value="1"/>
</dbReference>
<proteinExistence type="predicted"/>
<dbReference type="CDD" id="cd17546">
    <property type="entry name" value="REC_hyHK_CKI1_RcsC-like"/>
    <property type="match status" value="1"/>
</dbReference>
<dbReference type="InterPro" id="IPR011006">
    <property type="entry name" value="CheY-like_superfamily"/>
</dbReference>
<dbReference type="InterPro" id="IPR050595">
    <property type="entry name" value="Bact_response_regulator"/>
</dbReference>
<accession>A0ABT3CQ43</accession>
<name>A0ABT3CQ43_9BACT</name>
<dbReference type="SUPFAM" id="SSF52172">
    <property type="entry name" value="CheY-like"/>
    <property type="match status" value="1"/>
</dbReference>
<protein>
    <submittedName>
        <fullName evidence="4">Response regulator</fullName>
    </submittedName>
</protein>
<evidence type="ECO:0000313" key="5">
    <source>
        <dbReference type="Proteomes" id="UP001300692"/>
    </source>
</evidence>
<organism evidence="4 5">
    <name type="scientific">Reichenbachiella ulvae</name>
    <dbReference type="NCBI Taxonomy" id="2980104"/>
    <lineage>
        <taxon>Bacteria</taxon>
        <taxon>Pseudomonadati</taxon>
        <taxon>Bacteroidota</taxon>
        <taxon>Cytophagia</taxon>
        <taxon>Cytophagales</taxon>
        <taxon>Reichenbachiellaceae</taxon>
        <taxon>Reichenbachiella</taxon>
    </lineage>
</organism>
<feature type="modified residue" description="4-aspartylphosphate" evidence="2">
    <location>
        <position position="59"/>
    </location>
</feature>
<dbReference type="Pfam" id="PF00072">
    <property type="entry name" value="Response_reg"/>
    <property type="match status" value="1"/>
</dbReference>
<dbReference type="RefSeq" id="WP_264136623.1">
    <property type="nucleotide sequence ID" value="NZ_JAOYOD010000001.1"/>
</dbReference>
<sequence>MELRRKVYVIDDDPILQRIMKKMLGNFDSDVDVHMFLHGEEAIEQLRQDVELPDLIFLDINMPIMDAWEFIENYQKLGIEIVPIYILSSSIDYRDIDKAENIELIKDYLVKPLKKDRLIEICKRELNS</sequence>
<keyword evidence="1 2" id="KW-0597">Phosphoprotein</keyword>
<evidence type="ECO:0000259" key="3">
    <source>
        <dbReference type="PROSITE" id="PS50110"/>
    </source>
</evidence>
<dbReference type="InterPro" id="IPR001789">
    <property type="entry name" value="Sig_transdc_resp-reg_receiver"/>
</dbReference>
<keyword evidence="5" id="KW-1185">Reference proteome</keyword>
<comment type="caution">
    <text evidence="4">The sequence shown here is derived from an EMBL/GenBank/DDBJ whole genome shotgun (WGS) entry which is preliminary data.</text>
</comment>
<dbReference type="PROSITE" id="PS50110">
    <property type="entry name" value="RESPONSE_REGULATORY"/>
    <property type="match status" value="1"/>
</dbReference>
<dbReference type="SMART" id="SM00448">
    <property type="entry name" value="REC"/>
    <property type="match status" value="1"/>
</dbReference>
<dbReference type="Gene3D" id="3.40.50.2300">
    <property type="match status" value="1"/>
</dbReference>
<dbReference type="EMBL" id="JAOYOD010000001">
    <property type="protein sequence ID" value="MCV9385840.1"/>
    <property type="molecule type" value="Genomic_DNA"/>
</dbReference>
<dbReference type="PANTHER" id="PTHR44591:SF3">
    <property type="entry name" value="RESPONSE REGULATORY DOMAIN-CONTAINING PROTEIN"/>
    <property type="match status" value="1"/>
</dbReference>
<reference evidence="4 5" key="1">
    <citation type="submission" date="2022-10" db="EMBL/GenBank/DDBJ databases">
        <title>Comparative genomics and taxonomic characterization of three novel marine species of genus Reichenbachiella exhibiting antioxidant and polysaccharide degradation activities.</title>
        <authorList>
            <person name="Muhammad N."/>
            <person name="Lee Y.-J."/>
            <person name="Ko J."/>
            <person name="Kim S.-G."/>
        </authorList>
    </citation>
    <scope>NUCLEOTIDE SEQUENCE [LARGE SCALE GENOMIC DNA]</scope>
    <source>
        <strain evidence="4 5">ABR2-5</strain>
    </source>
</reference>
<evidence type="ECO:0000256" key="1">
    <source>
        <dbReference type="ARBA" id="ARBA00022553"/>
    </source>
</evidence>
<evidence type="ECO:0000256" key="2">
    <source>
        <dbReference type="PROSITE-ProRule" id="PRU00169"/>
    </source>
</evidence>
<dbReference type="Proteomes" id="UP001300692">
    <property type="component" value="Unassembled WGS sequence"/>
</dbReference>
<gene>
    <name evidence="4" type="ORF">N7U62_04160</name>
</gene>
<evidence type="ECO:0000313" key="4">
    <source>
        <dbReference type="EMBL" id="MCV9385840.1"/>
    </source>
</evidence>
<feature type="domain" description="Response regulatory" evidence="3">
    <location>
        <begin position="6"/>
        <end position="126"/>
    </location>
</feature>